<dbReference type="GO" id="GO:0005524">
    <property type="term" value="F:ATP binding"/>
    <property type="evidence" value="ECO:0007669"/>
    <property type="project" value="UniProtKB-KW"/>
</dbReference>
<dbReference type="GO" id="GO:0015424">
    <property type="term" value="F:ABC-type amino acid transporter activity"/>
    <property type="evidence" value="ECO:0007669"/>
    <property type="project" value="InterPro"/>
</dbReference>
<evidence type="ECO:0000256" key="5">
    <source>
        <dbReference type="ARBA" id="ARBA00022741"/>
    </source>
</evidence>
<name>A0AA41Z3E1_9HYPH</name>
<dbReference type="InterPro" id="IPR050086">
    <property type="entry name" value="MetN_ABC_transporter-like"/>
</dbReference>
<dbReference type="GO" id="GO:0005886">
    <property type="term" value="C:plasma membrane"/>
    <property type="evidence" value="ECO:0007669"/>
    <property type="project" value="UniProtKB-SubCell"/>
</dbReference>
<dbReference type="InterPro" id="IPR017871">
    <property type="entry name" value="ABC_transporter-like_CS"/>
</dbReference>
<dbReference type="PIRSF" id="PIRSF039085">
    <property type="entry name" value="ABC_ATPase_HisP"/>
    <property type="match status" value="1"/>
</dbReference>
<evidence type="ECO:0000313" key="10">
    <source>
        <dbReference type="EMBL" id="MCW6512163.1"/>
    </source>
</evidence>
<dbReference type="EMBL" id="JAMOIM010000042">
    <property type="protein sequence ID" value="MCW6512163.1"/>
    <property type="molecule type" value="Genomic_DNA"/>
</dbReference>
<reference evidence="10" key="1">
    <citation type="submission" date="2022-05" db="EMBL/GenBank/DDBJ databases">
        <authorList>
            <person name="Pankratov T."/>
        </authorList>
    </citation>
    <scope>NUCLEOTIDE SEQUENCE</scope>
    <source>
        <strain evidence="10">BP6-180914</strain>
    </source>
</reference>
<keyword evidence="3" id="KW-0813">Transport</keyword>
<keyword evidence="6 10" id="KW-0067">ATP-binding</keyword>
<evidence type="ECO:0000256" key="2">
    <source>
        <dbReference type="ARBA" id="ARBA00005417"/>
    </source>
</evidence>
<evidence type="ECO:0000256" key="1">
    <source>
        <dbReference type="ARBA" id="ARBA00004202"/>
    </source>
</evidence>
<keyword evidence="11" id="KW-1185">Reference proteome</keyword>
<dbReference type="SMART" id="SM00382">
    <property type="entry name" value="AAA"/>
    <property type="match status" value="1"/>
</dbReference>
<dbReference type="AlphaFoldDB" id="A0AA41Z3E1"/>
<comment type="similarity">
    <text evidence="2">Belongs to the ABC transporter superfamily.</text>
</comment>
<dbReference type="InterPro" id="IPR003439">
    <property type="entry name" value="ABC_transporter-like_ATP-bd"/>
</dbReference>
<dbReference type="InterPro" id="IPR003593">
    <property type="entry name" value="AAA+_ATPase"/>
</dbReference>
<comment type="subcellular location">
    <subcellularLocation>
        <location evidence="1">Cell membrane</location>
        <topology evidence="1">Peripheral membrane protein</topology>
    </subcellularLocation>
</comment>
<keyword evidence="7" id="KW-0029">Amino-acid transport</keyword>
<keyword evidence="8" id="KW-0472">Membrane</keyword>
<dbReference type="PROSITE" id="PS50893">
    <property type="entry name" value="ABC_TRANSPORTER_2"/>
    <property type="match status" value="1"/>
</dbReference>
<dbReference type="PROSITE" id="PS00211">
    <property type="entry name" value="ABC_TRANSPORTER_1"/>
    <property type="match status" value="1"/>
</dbReference>
<dbReference type="InterPro" id="IPR027417">
    <property type="entry name" value="P-loop_NTPase"/>
</dbReference>
<dbReference type="InterPro" id="IPR030679">
    <property type="entry name" value="ABC_ATPase_HisP-typ"/>
</dbReference>
<comment type="caution">
    <text evidence="10">The sequence shown here is derived from an EMBL/GenBank/DDBJ whole genome shotgun (WGS) entry which is preliminary data.</text>
</comment>
<dbReference type="PANTHER" id="PTHR43166">
    <property type="entry name" value="AMINO ACID IMPORT ATP-BINDING PROTEIN"/>
    <property type="match status" value="1"/>
</dbReference>
<dbReference type="Gene3D" id="3.40.50.300">
    <property type="entry name" value="P-loop containing nucleotide triphosphate hydrolases"/>
    <property type="match status" value="1"/>
</dbReference>
<evidence type="ECO:0000256" key="6">
    <source>
        <dbReference type="ARBA" id="ARBA00022840"/>
    </source>
</evidence>
<organism evidence="10 11">
    <name type="scientific">Lichenifustis flavocetrariae</name>
    <dbReference type="NCBI Taxonomy" id="2949735"/>
    <lineage>
        <taxon>Bacteria</taxon>
        <taxon>Pseudomonadati</taxon>
        <taxon>Pseudomonadota</taxon>
        <taxon>Alphaproteobacteria</taxon>
        <taxon>Hyphomicrobiales</taxon>
        <taxon>Lichenihabitantaceae</taxon>
        <taxon>Lichenifustis</taxon>
    </lineage>
</organism>
<dbReference type="GO" id="GO:0016887">
    <property type="term" value="F:ATP hydrolysis activity"/>
    <property type="evidence" value="ECO:0007669"/>
    <property type="project" value="InterPro"/>
</dbReference>
<evidence type="ECO:0000256" key="3">
    <source>
        <dbReference type="ARBA" id="ARBA00022448"/>
    </source>
</evidence>
<dbReference type="SUPFAM" id="SSF52540">
    <property type="entry name" value="P-loop containing nucleoside triphosphate hydrolases"/>
    <property type="match status" value="1"/>
</dbReference>
<dbReference type="Pfam" id="PF00005">
    <property type="entry name" value="ABC_tran"/>
    <property type="match status" value="1"/>
</dbReference>
<sequence>MLEIAALNKSFGAVKALSDINLTIRQGEVVCLLGPSGSGKSTLLRSINLLEMPDAGRIGINTPSASFDLTFGALAPAIVARELVRLRSSVGMVFQHFNLWPHMMTIENVAEAPICVRHETTRHAGLTAAAMLTRVGLGGKLTTFPDHLSGGQRQRVAIARALAMRPDIMLFDEPTSALDPELVGEVLQVIEDVAASGMTMLVATHEMGFARKVADRILFMDQGTIVEDARAEDFFERPQRERSVRFLEAILR</sequence>
<accession>A0AA41Z3E1</accession>
<proteinExistence type="inferred from homology"/>
<evidence type="ECO:0000256" key="7">
    <source>
        <dbReference type="ARBA" id="ARBA00022970"/>
    </source>
</evidence>
<evidence type="ECO:0000256" key="8">
    <source>
        <dbReference type="ARBA" id="ARBA00023136"/>
    </source>
</evidence>
<keyword evidence="5" id="KW-0547">Nucleotide-binding</keyword>
<protein>
    <submittedName>
        <fullName evidence="10">Amino acid ABC transporter ATP-binding protein</fullName>
    </submittedName>
</protein>
<evidence type="ECO:0000259" key="9">
    <source>
        <dbReference type="PROSITE" id="PS50893"/>
    </source>
</evidence>
<dbReference type="PANTHER" id="PTHR43166:SF9">
    <property type="entry name" value="GLUTAMATE_ASPARTATE IMPORT ATP-BINDING PROTEIN GLTL"/>
    <property type="match status" value="1"/>
</dbReference>
<dbReference type="Proteomes" id="UP001165667">
    <property type="component" value="Unassembled WGS sequence"/>
</dbReference>
<keyword evidence="4" id="KW-1003">Cell membrane</keyword>
<gene>
    <name evidence="10" type="ORF">M8523_29990</name>
</gene>
<evidence type="ECO:0000256" key="4">
    <source>
        <dbReference type="ARBA" id="ARBA00022475"/>
    </source>
</evidence>
<feature type="domain" description="ABC transporter" evidence="9">
    <location>
        <begin position="2"/>
        <end position="247"/>
    </location>
</feature>
<evidence type="ECO:0000313" key="11">
    <source>
        <dbReference type="Proteomes" id="UP001165667"/>
    </source>
</evidence>